<comment type="caution">
    <text evidence="1">The sequence shown here is derived from an EMBL/GenBank/DDBJ whole genome shotgun (WGS) entry which is preliminary data.</text>
</comment>
<proteinExistence type="predicted"/>
<evidence type="ECO:0000313" key="2">
    <source>
        <dbReference type="Proteomes" id="UP001642409"/>
    </source>
</evidence>
<reference evidence="1 2" key="1">
    <citation type="submission" date="2024-07" db="EMBL/GenBank/DDBJ databases">
        <authorList>
            <person name="Akdeniz Z."/>
        </authorList>
    </citation>
    <scope>NUCLEOTIDE SEQUENCE [LARGE SCALE GENOMIC DNA]</scope>
</reference>
<evidence type="ECO:0000313" key="1">
    <source>
        <dbReference type="EMBL" id="CAL5994026.1"/>
    </source>
</evidence>
<sequence length="639" mass="75720">MGALCGNPTADWFMACIFNEPDIVQKLIKKCVGTVDQDAQVLTGLMTAINWHNQDVVRILVQHEFQFVTPEDIETNGFIRNYLQKQLILSGGSSALHVAVLKQDVDCLVEIAMQISDDENLQQFAAIADDQGFTALELATALNWNLMPVVIQCVPHYFVYMEAQAEKEKFNWLSVSIDFGNLQMLKFIMNLYTNEPDLVEHLIIQYNKGELEDASKYLPNVKVNQNLVEECKEYFKKYLSKKQKETKTWIKYYIEGEEYDTYMGYEELKTERQRVKEIKEARKKYFVEHRKQIQNGEGVDMKANPYLKAVYEKYGMKEESEEEEHKTEAETSHDKIDIIPLQKHEDAVIEEEEEDEVEEETEDIEQEEIHVQKMNIPTEIEVETVIEIPNPVRKPTVQWEEKELKNDNLHSIPAIQTPLVLEQKIMQQKLEIVEPKINIQERNILETEYVQEQTNTQEEVEMENNQIQQHFIQEPIQEELIQEEQIYEQQFIQEQPLLTTHIQEQTHQHFQQQSEQPFEQQFIEQENEENIESNVQLNESFQNEAENEYSGIEEVETNENEHRLSMTKTLQKFEPEREIEEEEENYYEYYESSGYGVEKPAKVQEESGDYYEYYDDEESVQKPMVKKEEEEEYYYYDDE</sequence>
<accession>A0ABP1HP96</accession>
<name>A0ABP1HP96_9EUKA</name>
<dbReference type="EMBL" id="CAXDID020000031">
    <property type="protein sequence ID" value="CAL5994026.1"/>
    <property type="molecule type" value="Genomic_DNA"/>
</dbReference>
<dbReference type="Pfam" id="PF12796">
    <property type="entry name" value="Ank_2"/>
    <property type="match status" value="1"/>
</dbReference>
<dbReference type="InterPro" id="IPR036770">
    <property type="entry name" value="Ankyrin_rpt-contain_sf"/>
</dbReference>
<dbReference type="SUPFAM" id="SSF48403">
    <property type="entry name" value="Ankyrin repeat"/>
    <property type="match status" value="1"/>
</dbReference>
<keyword evidence="2" id="KW-1185">Reference proteome</keyword>
<organism evidence="1 2">
    <name type="scientific">Hexamita inflata</name>
    <dbReference type="NCBI Taxonomy" id="28002"/>
    <lineage>
        <taxon>Eukaryota</taxon>
        <taxon>Metamonada</taxon>
        <taxon>Diplomonadida</taxon>
        <taxon>Hexamitidae</taxon>
        <taxon>Hexamitinae</taxon>
        <taxon>Hexamita</taxon>
    </lineage>
</organism>
<protein>
    <submittedName>
        <fullName evidence="1">Ankyrin_repeat-containing domain superfamily</fullName>
    </submittedName>
</protein>
<dbReference type="InterPro" id="IPR002110">
    <property type="entry name" value="Ankyrin_rpt"/>
</dbReference>
<dbReference type="Proteomes" id="UP001642409">
    <property type="component" value="Unassembled WGS sequence"/>
</dbReference>
<gene>
    <name evidence="1" type="ORF">HINF_LOCUS13349</name>
</gene>
<dbReference type="Gene3D" id="1.25.40.20">
    <property type="entry name" value="Ankyrin repeat-containing domain"/>
    <property type="match status" value="1"/>
</dbReference>